<name>A0A9D1DYY3_9FIRM</name>
<feature type="transmembrane region" description="Helical" evidence="1">
    <location>
        <begin position="47"/>
        <end position="64"/>
    </location>
</feature>
<organism evidence="2 3">
    <name type="scientific">Candidatus Faecivivens stercoravium</name>
    <dbReference type="NCBI Taxonomy" id="2840803"/>
    <lineage>
        <taxon>Bacteria</taxon>
        <taxon>Bacillati</taxon>
        <taxon>Bacillota</taxon>
        <taxon>Clostridia</taxon>
        <taxon>Eubacteriales</taxon>
        <taxon>Oscillospiraceae</taxon>
        <taxon>Oscillospiraceae incertae sedis</taxon>
        <taxon>Candidatus Faecivivens</taxon>
    </lineage>
</organism>
<reference evidence="2" key="2">
    <citation type="journal article" date="2021" name="PeerJ">
        <title>Extensive microbial diversity within the chicken gut microbiome revealed by metagenomics and culture.</title>
        <authorList>
            <person name="Gilroy R."/>
            <person name="Ravi A."/>
            <person name="Getino M."/>
            <person name="Pursley I."/>
            <person name="Horton D.L."/>
            <person name="Alikhan N.F."/>
            <person name="Baker D."/>
            <person name="Gharbi K."/>
            <person name="Hall N."/>
            <person name="Watson M."/>
            <person name="Adriaenssens E.M."/>
            <person name="Foster-Nyarko E."/>
            <person name="Jarju S."/>
            <person name="Secka A."/>
            <person name="Antonio M."/>
            <person name="Oren A."/>
            <person name="Chaudhuri R.R."/>
            <person name="La Ragione R."/>
            <person name="Hildebrand F."/>
            <person name="Pallen M.J."/>
        </authorList>
    </citation>
    <scope>NUCLEOTIDE SEQUENCE</scope>
    <source>
        <strain evidence="2">CHK189-12415</strain>
    </source>
</reference>
<dbReference type="AlphaFoldDB" id="A0A9D1DYY3"/>
<evidence type="ECO:0000313" key="3">
    <source>
        <dbReference type="Proteomes" id="UP000824241"/>
    </source>
</evidence>
<sequence>MDSYCEYIVKKRNGGKELGLRALIIVAAIALFIIFMMLGFVMPNFSMITILLAAGSLYGGYILITNMSVEYEYIVTNGEMDIDKIIAKRRRKRLITVNARTFERFGPFKESDHAGETYSNRVYACTAPDDPGCYFAVLTHQTMGRILLVFSPNDKVLEHLKSYIPKQAGGNALYGNRPYGN</sequence>
<comment type="caution">
    <text evidence="2">The sequence shown here is derived from an EMBL/GenBank/DDBJ whole genome shotgun (WGS) entry which is preliminary data.</text>
</comment>
<dbReference type="EMBL" id="DVHA01000241">
    <property type="protein sequence ID" value="HIR61396.1"/>
    <property type="molecule type" value="Genomic_DNA"/>
</dbReference>
<accession>A0A9D1DYY3</accession>
<keyword evidence="1" id="KW-0472">Membrane</keyword>
<evidence type="ECO:0000256" key="1">
    <source>
        <dbReference type="SAM" id="Phobius"/>
    </source>
</evidence>
<gene>
    <name evidence="2" type="ORF">IAB37_07490</name>
</gene>
<feature type="transmembrane region" description="Helical" evidence="1">
    <location>
        <begin position="20"/>
        <end position="41"/>
    </location>
</feature>
<dbReference type="Pfam" id="PF19601">
    <property type="entry name" value="DUF6106"/>
    <property type="match status" value="1"/>
</dbReference>
<reference evidence="2" key="1">
    <citation type="submission" date="2020-10" db="EMBL/GenBank/DDBJ databases">
        <authorList>
            <person name="Gilroy R."/>
        </authorList>
    </citation>
    <scope>NUCLEOTIDE SEQUENCE</scope>
    <source>
        <strain evidence="2">CHK189-12415</strain>
    </source>
</reference>
<keyword evidence="1" id="KW-0812">Transmembrane</keyword>
<protein>
    <submittedName>
        <fullName evidence="2">Uncharacterized protein</fullName>
    </submittedName>
</protein>
<keyword evidence="1" id="KW-1133">Transmembrane helix</keyword>
<evidence type="ECO:0000313" key="2">
    <source>
        <dbReference type="EMBL" id="HIR61396.1"/>
    </source>
</evidence>
<dbReference type="InterPro" id="IPR046088">
    <property type="entry name" value="DUF6106"/>
</dbReference>
<proteinExistence type="predicted"/>
<dbReference type="Proteomes" id="UP000824241">
    <property type="component" value="Unassembled WGS sequence"/>
</dbReference>